<sequence>MPRAVAYGIICHDYIVRVNRYPRQGVGAGIVGEGTFIGGEAANCAVALATWGVETWLGGNLLGDDDRGREVLARLRGMPGLDSAAVAVERNYETPHAVILACDAGQRTIIGAFDDLRAGPLPEEDTIAAADAVTVEAYLGAPSLAIAELARALGKPVVSVDVGPDSPLARVSSVVVNSSGRGGDNPAAAARALAAAGPELAVITLGEQGCVAATADGEVTRIPAYPVEVADST</sequence>
<organism evidence="4 5">
    <name type="scientific">candidate division KD3-62 bacterium DG_56</name>
    <dbReference type="NCBI Taxonomy" id="1704032"/>
    <lineage>
        <taxon>Bacteria</taxon>
        <taxon>candidate division KD3-62</taxon>
    </lineage>
</organism>
<dbReference type="GO" id="GO:0016301">
    <property type="term" value="F:kinase activity"/>
    <property type="evidence" value="ECO:0007669"/>
    <property type="project" value="UniProtKB-KW"/>
</dbReference>
<dbReference type="AlphaFoldDB" id="A0A0S7XN19"/>
<proteinExistence type="predicted"/>
<feature type="non-terminal residue" evidence="4">
    <location>
        <position position="233"/>
    </location>
</feature>
<reference evidence="4 5" key="1">
    <citation type="journal article" date="2015" name="Microbiome">
        <title>Genomic resolution of linkages in carbon, nitrogen, and sulfur cycling among widespread estuary sediment bacteria.</title>
        <authorList>
            <person name="Baker B.J."/>
            <person name="Lazar C.S."/>
            <person name="Teske A.P."/>
            <person name="Dick G.J."/>
        </authorList>
    </citation>
    <scope>NUCLEOTIDE SEQUENCE [LARGE SCALE GENOMIC DNA]</scope>
    <source>
        <strain evidence="4">DG_56</strain>
    </source>
</reference>
<evidence type="ECO:0000313" key="5">
    <source>
        <dbReference type="Proteomes" id="UP000052020"/>
    </source>
</evidence>
<evidence type="ECO:0000256" key="1">
    <source>
        <dbReference type="ARBA" id="ARBA00022679"/>
    </source>
</evidence>
<dbReference type="GO" id="GO:0006796">
    <property type="term" value="P:phosphate-containing compound metabolic process"/>
    <property type="evidence" value="ECO:0007669"/>
    <property type="project" value="UniProtKB-ARBA"/>
</dbReference>
<dbReference type="Proteomes" id="UP000052020">
    <property type="component" value="Unassembled WGS sequence"/>
</dbReference>
<name>A0A0S7XN19_9BACT</name>
<evidence type="ECO:0000259" key="3">
    <source>
        <dbReference type="Pfam" id="PF00294"/>
    </source>
</evidence>
<dbReference type="Pfam" id="PF00294">
    <property type="entry name" value="PfkB"/>
    <property type="match status" value="1"/>
</dbReference>
<dbReference type="PANTHER" id="PTHR10584">
    <property type="entry name" value="SUGAR KINASE"/>
    <property type="match status" value="1"/>
</dbReference>
<accession>A0A0S7XN19</accession>
<dbReference type="InterPro" id="IPR002139">
    <property type="entry name" value="Ribo/fructo_kinase"/>
</dbReference>
<dbReference type="Gene3D" id="3.40.1190.20">
    <property type="match status" value="1"/>
</dbReference>
<gene>
    <name evidence="4" type="ORF">AMK68_03380</name>
</gene>
<dbReference type="EMBL" id="LIZY01000070">
    <property type="protein sequence ID" value="KPJ63647.1"/>
    <property type="molecule type" value="Genomic_DNA"/>
</dbReference>
<keyword evidence="2" id="KW-0418">Kinase</keyword>
<dbReference type="InterPro" id="IPR011611">
    <property type="entry name" value="PfkB_dom"/>
</dbReference>
<keyword evidence="1" id="KW-0808">Transferase</keyword>
<feature type="domain" description="Carbohydrate kinase PfkB" evidence="3">
    <location>
        <begin position="3"/>
        <end position="233"/>
    </location>
</feature>
<dbReference type="PRINTS" id="PR00990">
    <property type="entry name" value="RIBOKINASE"/>
</dbReference>
<protein>
    <recommendedName>
        <fullName evidence="3">Carbohydrate kinase PfkB domain-containing protein</fullName>
    </recommendedName>
</protein>
<dbReference type="PANTHER" id="PTHR10584:SF157">
    <property type="entry name" value="SULFOFRUCTOSE KINASE"/>
    <property type="match status" value="1"/>
</dbReference>
<dbReference type="GO" id="GO:0005829">
    <property type="term" value="C:cytosol"/>
    <property type="evidence" value="ECO:0007669"/>
    <property type="project" value="TreeGrafter"/>
</dbReference>
<dbReference type="InterPro" id="IPR029056">
    <property type="entry name" value="Ribokinase-like"/>
</dbReference>
<evidence type="ECO:0000313" key="4">
    <source>
        <dbReference type="EMBL" id="KPJ63647.1"/>
    </source>
</evidence>
<evidence type="ECO:0000256" key="2">
    <source>
        <dbReference type="ARBA" id="ARBA00022777"/>
    </source>
</evidence>
<dbReference type="SUPFAM" id="SSF53613">
    <property type="entry name" value="Ribokinase-like"/>
    <property type="match status" value="1"/>
</dbReference>
<comment type="caution">
    <text evidence="4">The sequence shown here is derived from an EMBL/GenBank/DDBJ whole genome shotgun (WGS) entry which is preliminary data.</text>
</comment>